<proteinExistence type="predicted"/>
<name>X1TFI8_9ZZZZ</name>
<evidence type="ECO:0008006" key="2">
    <source>
        <dbReference type="Google" id="ProtNLM"/>
    </source>
</evidence>
<dbReference type="Gene3D" id="3.40.720.10">
    <property type="entry name" value="Alkaline Phosphatase, subunit A"/>
    <property type="match status" value="1"/>
</dbReference>
<dbReference type="SUPFAM" id="SSF53649">
    <property type="entry name" value="Alkaline phosphatase-like"/>
    <property type="match status" value="1"/>
</dbReference>
<sequence length="183" mass="20002">MKIRKSTVMFISVLVVLALAVPTLAASPTPRLVLQITVDQLRGDLPGRYADRLNEGGFRYLMEKGTWYIDAHYRHANTETAVGHATLATGADPSRHGIVANDWIDQKSGAFVYNTEDDRHHLIGKEPKAHEGVSPRNLAASTFGDELVVHNGGRSRVFSVSVKDRGAILPGGHVGKAFWFSKS</sequence>
<dbReference type="EMBL" id="BARW01006647">
    <property type="protein sequence ID" value="GAI78809.1"/>
    <property type="molecule type" value="Genomic_DNA"/>
</dbReference>
<comment type="caution">
    <text evidence="1">The sequence shown here is derived from an EMBL/GenBank/DDBJ whole genome shotgun (WGS) entry which is preliminary data.</text>
</comment>
<dbReference type="AlphaFoldDB" id="X1TFI8"/>
<evidence type="ECO:0000313" key="1">
    <source>
        <dbReference type="EMBL" id="GAI78809.1"/>
    </source>
</evidence>
<dbReference type="Pfam" id="PF01663">
    <property type="entry name" value="Phosphodiest"/>
    <property type="match status" value="1"/>
</dbReference>
<dbReference type="InterPro" id="IPR017850">
    <property type="entry name" value="Alkaline_phosphatase_core_sf"/>
</dbReference>
<protein>
    <recommendedName>
        <fullName evidence="2">Alkaline phosphatase family protein</fullName>
    </recommendedName>
</protein>
<dbReference type="InterPro" id="IPR002591">
    <property type="entry name" value="Phosphodiest/P_Trfase"/>
</dbReference>
<accession>X1TFI8</accession>
<reference evidence="1" key="1">
    <citation type="journal article" date="2014" name="Front. Microbiol.">
        <title>High frequency of phylogenetically diverse reductive dehalogenase-homologous genes in deep subseafloor sedimentary metagenomes.</title>
        <authorList>
            <person name="Kawai M."/>
            <person name="Futagami T."/>
            <person name="Toyoda A."/>
            <person name="Takaki Y."/>
            <person name="Nishi S."/>
            <person name="Hori S."/>
            <person name="Arai W."/>
            <person name="Tsubouchi T."/>
            <person name="Morono Y."/>
            <person name="Uchiyama I."/>
            <person name="Ito T."/>
            <person name="Fujiyama A."/>
            <person name="Inagaki F."/>
            <person name="Takami H."/>
        </authorList>
    </citation>
    <scope>NUCLEOTIDE SEQUENCE</scope>
    <source>
        <strain evidence="1">Expedition CK06-06</strain>
    </source>
</reference>
<organism evidence="1">
    <name type="scientific">marine sediment metagenome</name>
    <dbReference type="NCBI Taxonomy" id="412755"/>
    <lineage>
        <taxon>unclassified sequences</taxon>
        <taxon>metagenomes</taxon>
        <taxon>ecological metagenomes</taxon>
    </lineage>
</organism>
<feature type="non-terminal residue" evidence="1">
    <location>
        <position position="183"/>
    </location>
</feature>
<gene>
    <name evidence="1" type="ORF">S12H4_13956</name>
</gene>